<organism evidence="3 4">
    <name type="scientific">Nocardia panacis</name>
    <dbReference type="NCBI Taxonomy" id="2340916"/>
    <lineage>
        <taxon>Bacteria</taxon>
        <taxon>Bacillati</taxon>
        <taxon>Actinomycetota</taxon>
        <taxon>Actinomycetes</taxon>
        <taxon>Mycobacteriales</taxon>
        <taxon>Nocardiaceae</taxon>
        <taxon>Nocardia</taxon>
    </lineage>
</organism>
<dbReference type="Gene3D" id="3.40.50.1820">
    <property type="entry name" value="alpha/beta hydrolase"/>
    <property type="match status" value="1"/>
</dbReference>
<feature type="domain" description="AB hydrolase-1" evidence="2">
    <location>
        <begin position="41"/>
        <end position="288"/>
    </location>
</feature>
<dbReference type="PANTHER" id="PTHR43329">
    <property type="entry name" value="EPOXIDE HYDROLASE"/>
    <property type="match status" value="1"/>
</dbReference>
<sequence>MTEPLDPPPDAELPRPHRHSTVRGAGGRIAVYEWGDPAGEPLVLVHGLTDTHRVWATVAALLSDGFRVICYDVRGHGRSGSAPDPAAYRLDHLAADFFTVIDAASPHRPVHACGHGWGAVQLWEAVCDPRASTRIASYTAISGPNLDHVGLWLRALAPHARRAATDPVAWYGLARAALTPGAAVARRFCTPRLRALLLEQVGGSAPVPARIAPTWRADAVAGVRIAAVNLTHHLRSPRLRRTAVPVQILVDTADALVPAAAYDCSGRWVDRLWRRAVPADHWLPVTEPLLVAEALANFIDDLRADRASIRPA</sequence>
<gene>
    <name evidence="3" type="ORF">D5S18_19770</name>
</gene>
<dbReference type="RefSeq" id="WP_120042538.1">
    <property type="nucleotide sequence ID" value="NZ_QZFU01000023.1"/>
</dbReference>
<dbReference type="InterPro" id="IPR029058">
    <property type="entry name" value="AB_hydrolase_fold"/>
</dbReference>
<dbReference type="EMBL" id="QZFU01000023">
    <property type="protein sequence ID" value="RJO73461.1"/>
    <property type="molecule type" value="Genomic_DNA"/>
</dbReference>
<dbReference type="InterPro" id="IPR000073">
    <property type="entry name" value="AB_hydrolase_1"/>
</dbReference>
<dbReference type="SUPFAM" id="SSF53474">
    <property type="entry name" value="alpha/beta-Hydrolases"/>
    <property type="match status" value="1"/>
</dbReference>
<feature type="region of interest" description="Disordered" evidence="1">
    <location>
        <begin position="1"/>
        <end position="20"/>
    </location>
</feature>
<proteinExistence type="predicted"/>
<reference evidence="3 4" key="1">
    <citation type="submission" date="2018-09" db="EMBL/GenBank/DDBJ databases">
        <title>YIM PH21274 draft genome.</title>
        <authorList>
            <person name="Miao C."/>
        </authorList>
    </citation>
    <scope>NUCLEOTIDE SEQUENCE [LARGE SCALE GENOMIC DNA]</scope>
    <source>
        <strain evidence="3 4">YIM PH 21724</strain>
    </source>
</reference>
<keyword evidence="3" id="KW-0378">Hydrolase</keyword>
<evidence type="ECO:0000313" key="3">
    <source>
        <dbReference type="EMBL" id="RJO73461.1"/>
    </source>
</evidence>
<name>A0A3A4K4V6_9NOCA</name>
<dbReference type="Pfam" id="PF00561">
    <property type="entry name" value="Abhydrolase_1"/>
    <property type="match status" value="1"/>
</dbReference>
<accession>A0A3A4K4V6</accession>
<keyword evidence="4" id="KW-1185">Reference proteome</keyword>
<dbReference type="AlphaFoldDB" id="A0A3A4K4V6"/>
<evidence type="ECO:0000313" key="4">
    <source>
        <dbReference type="Proteomes" id="UP000266677"/>
    </source>
</evidence>
<feature type="compositionally biased region" description="Pro residues" evidence="1">
    <location>
        <begin position="1"/>
        <end position="11"/>
    </location>
</feature>
<dbReference type="OrthoDB" id="4220752at2"/>
<comment type="caution">
    <text evidence="3">The sequence shown here is derived from an EMBL/GenBank/DDBJ whole genome shotgun (WGS) entry which is preliminary data.</text>
</comment>
<dbReference type="Proteomes" id="UP000266677">
    <property type="component" value="Unassembled WGS sequence"/>
</dbReference>
<dbReference type="GO" id="GO:0016787">
    <property type="term" value="F:hydrolase activity"/>
    <property type="evidence" value="ECO:0007669"/>
    <property type="project" value="UniProtKB-KW"/>
</dbReference>
<protein>
    <submittedName>
        <fullName evidence="3">Alpha/beta fold hydrolase</fullName>
    </submittedName>
</protein>
<evidence type="ECO:0000259" key="2">
    <source>
        <dbReference type="Pfam" id="PF00561"/>
    </source>
</evidence>
<evidence type="ECO:0000256" key="1">
    <source>
        <dbReference type="SAM" id="MobiDB-lite"/>
    </source>
</evidence>